<keyword evidence="2" id="KW-1185">Reference proteome</keyword>
<gene>
    <name evidence="1" type="ORF">C7B64_05120</name>
</gene>
<comment type="caution">
    <text evidence="1">The sequence shown here is derived from an EMBL/GenBank/DDBJ whole genome shotgun (WGS) entry which is preliminary data.</text>
</comment>
<name>A0A2T1C763_9CYAN</name>
<dbReference type="EMBL" id="PVWJ01000017">
    <property type="protein sequence ID" value="PSB04122.1"/>
    <property type="molecule type" value="Genomic_DNA"/>
</dbReference>
<accession>A0A2T1C763</accession>
<reference evidence="1 2" key="2">
    <citation type="submission" date="2018-03" db="EMBL/GenBank/DDBJ databases">
        <title>The ancient ancestry and fast evolution of plastids.</title>
        <authorList>
            <person name="Moore K.R."/>
            <person name="Magnabosco C."/>
            <person name="Momper L."/>
            <person name="Gold D.A."/>
            <person name="Bosak T."/>
            <person name="Fournier G.P."/>
        </authorList>
    </citation>
    <scope>NUCLEOTIDE SEQUENCE [LARGE SCALE GENOMIC DNA]</scope>
    <source>
        <strain evidence="1 2">CCAP 1448/3</strain>
    </source>
</reference>
<sequence length="96" mass="11330">LTNVRDSQVEQAKALAWFLHQFSVAGQGFYRFEPMHDFKKKFCPHFWESKYLAYYDLGIREIDAILRALLHQSLGKIVWDVLNEPITLKIGNFELK</sequence>
<evidence type="ECO:0000313" key="1">
    <source>
        <dbReference type="EMBL" id="PSB04122.1"/>
    </source>
</evidence>
<dbReference type="Proteomes" id="UP000238762">
    <property type="component" value="Unassembled WGS sequence"/>
</dbReference>
<proteinExistence type="predicted"/>
<organism evidence="1 2">
    <name type="scientific">Merismopedia glauca CCAP 1448/3</name>
    <dbReference type="NCBI Taxonomy" id="1296344"/>
    <lineage>
        <taxon>Bacteria</taxon>
        <taxon>Bacillati</taxon>
        <taxon>Cyanobacteriota</taxon>
        <taxon>Cyanophyceae</taxon>
        <taxon>Synechococcales</taxon>
        <taxon>Merismopediaceae</taxon>
        <taxon>Merismopedia</taxon>
    </lineage>
</organism>
<dbReference type="RefSeq" id="WP_219884534.1">
    <property type="nucleotide sequence ID" value="NZ_CAWNTC010000213.1"/>
</dbReference>
<reference evidence="1 2" key="1">
    <citation type="submission" date="2018-02" db="EMBL/GenBank/DDBJ databases">
        <authorList>
            <person name="Cohen D.B."/>
            <person name="Kent A.D."/>
        </authorList>
    </citation>
    <scope>NUCLEOTIDE SEQUENCE [LARGE SCALE GENOMIC DNA]</scope>
    <source>
        <strain evidence="1 2">CCAP 1448/3</strain>
    </source>
</reference>
<evidence type="ECO:0000313" key="2">
    <source>
        <dbReference type="Proteomes" id="UP000238762"/>
    </source>
</evidence>
<dbReference type="AlphaFoldDB" id="A0A2T1C763"/>
<protein>
    <submittedName>
        <fullName evidence="1">Uncharacterized protein</fullName>
    </submittedName>
</protein>
<feature type="non-terminal residue" evidence="1">
    <location>
        <position position="1"/>
    </location>
</feature>